<sequence length="339" mass="38096">MDAAALDDLIRRLLDARGGRTARPAQLADAEIRKLCAAAKDVFLSQPNLLELEAPIKICECDCIMLTIILPTYSLTGDIHGQYSDLLRLFEYGGFPPEANYLFLGDYVDRGKQSIETICLLLAYKIKYPENFFLLRGNHECASINRIYGFFDECKRRFNVRIWKVFTDCFNCLPVAALIDDKILCMHGGLSPDLKNMDQIRNIARPVDVPDHGLLCDLLWSDPDKEIEGWGENDRGVSYTFGADKVAEFLQTHDLDLICRAHQVVEDGYEFFAKRQLVTIFSAPNYCGEFDNAGAMMSIDDSLTCSFQILKPSDKKGKAGTGNMSKPGTPPRKIKINII</sequence>
<protein>
    <recommendedName>
        <fullName evidence="9">Serine/threonine-protein phosphatase</fullName>
        <ecNumber evidence="9">3.1.3.16</ecNumber>
    </recommendedName>
</protein>
<organism evidence="11">
    <name type="scientific">Oryza barthii</name>
    <dbReference type="NCBI Taxonomy" id="65489"/>
    <lineage>
        <taxon>Eukaryota</taxon>
        <taxon>Viridiplantae</taxon>
        <taxon>Streptophyta</taxon>
        <taxon>Embryophyta</taxon>
        <taxon>Tracheophyta</taxon>
        <taxon>Spermatophyta</taxon>
        <taxon>Magnoliopsida</taxon>
        <taxon>Liliopsida</taxon>
        <taxon>Poales</taxon>
        <taxon>Poaceae</taxon>
        <taxon>BOP clade</taxon>
        <taxon>Oryzoideae</taxon>
        <taxon>Oryzeae</taxon>
        <taxon>Oryzinae</taxon>
        <taxon>Oryza</taxon>
    </lineage>
</organism>
<dbReference type="GO" id="GO:0004722">
    <property type="term" value="F:protein serine/threonine phosphatase activity"/>
    <property type="evidence" value="ECO:0007669"/>
    <property type="project" value="UniProtKB-EC"/>
</dbReference>
<evidence type="ECO:0000313" key="12">
    <source>
        <dbReference type="Proteomes" id="UP000026960"/>
    </source>
</evidence>
<keyword evidence="4 9" id="KW-0378">Hydrolase</keyword>
<dbReference type="GO" id="GO:0005634">
    <property type="term" value="C:nucleus"/>
    <property type="evidence" value="ECO:0007669"/>
    <property type="project" value="TreeGrafter"/>
</dbReference>
<evidence type="ECO:0000256" key="7">
    <source>
        <dbReference type="ARBA" id="ARBA00047761"/>
    </source>
</evidence>
<dbReference type="GO" id="GO:0046872">
    <property type="term" value="F:metal ion binding"/>
    <property type="evidence" value="ECO:0007669"/>
    <property type="project" value="UniProtKB-KW"/>
</dbReference>
<dbReference type="HOGENOM" id="CLU_004962_0_0_1"/>
<evidence type="ECO:0000259" key="10">
    <source>
        <dbReference type="PROSITE" id="PS00125"/>
    </source>
</evidence>
<evidence type="ECO:0000256" key="6">
    <source>
        <dbReference type="ARBA" id="ARBA00023211"/>
    </source>
</evidence>
<evidence type="ECO:0000256" key="2">
    <source>
        <dbReference type="ARBA" id="ARBA00005333"/>
    </source>
</evidence>
<dbReference type="InterPro" id="IPR050341">
    <property type="entry name" value="PP1_catalytic_subunit"/>
</dbReference>
<dbReference type="PRINTS" id="PR00114">
    <property type="entry name" value="STPHPHTASE"/>
</dbReference>
<dbReference type="GO" id="GO:0005737">
    <property type="term" value="C:cytoplasm"/>
    <property type="evidence" value="ECO:0007669"/>
    <property type="project" value="TreeGrafter"/>
</dbReference>
<dbReference type="Pfam" id="PF00149">
    <property type="entry name" value="Metallophos"/>
    <property type="match status" value="1"/>
</dbReference>
<dbReference type="SUPFAM" id="SSF56300">
    <property type="entry name" value="Metallo-dependent phosphatases"/>
    <property type="match status" value="1"/>
</dbReference>
<evidence type="ECO:0000256" key="1">
    <source>
        <dbReference type="ARBA" id="ARBA00001936"/>
    </source>
</evidence>
<dbReference type="Gramene" id="OBART06G04300.1">
    <property type="protein sequence ID" value="OBART06G04300.1"/>
    <property type="gene ID" value="OBART06G04300"/>
</dbReference>
<dbReference type="CDD" id="cd07414">
    <property type="entry name" value="MPP_PP1_PPKL"/>
    <property type="match status" value="1"/>
</dbReference>
<dbReference type="Proteomes" id="UP000026960">
    <property type="component" value="Chromosome 6"/>
</dbReference>
<dbReference type="InterPro" id="IPR029052">
    <property type="entry name" value="Metallo-depent_PP-like"/>
</dbReference>
<comment type="cofactor">
    <cofactor evidence="1">
        <name>Mn(2+)</name>
        <dbReference type="ChEBI" id="CHEBI:29035"/>
    </cofactor>
</comment>
<evidence type="ECO:0000313" key="11">
    <source>
        <dbReference type="EnsemblPlants" id="OBART06G04300.1"/>
    </source>
</evidence>
<dbReference type="Pfam" id="PF16891">
    <property type="entry name" value="STPPase_N"/>
    <property type="match status" value="1"/>
</dbReference>
<keyword evidence="6" id="KW-0464">Manganese</keyword>
<dbReference type="FunFam" id="3.60.21.10:FF:000212">
    <property type="entry name" value="Serine/threonine-protein phosphatase"/>
    <property type="match status" value="1"/>
</dbReference>
<comment type="similarity">
    <text evidence="2">Belongs to the PPP phosphatase family. PP-1 subfamily.</text>
</comment>
<dbReference type="eggNOG" id="KOG0374">
    <property type="taxonomic scope" value="Eukaryota"/>
</dbReference>
<dbReference type="Gene3D" id="3.60.21.10">
    <property type="match status" value="1"/>
</dbReference>
<dbReference type="InterPro" id="IPR006186">
    <property type="entry name" value="Ser/Thr-sp_prot-phosphatase"/>
</dbReference>
<evidence type="ECO:0000256" key="9">
    <source>
        <dbReference type="RuleBase" id="RU004273"/>
    </source>
</evidence>
<dbReference type="AlphaFoldDB" id="A0A0D3GD74"/>
<evidence type="ECO:0000256" key="5">
    <source>
        <dbReference type="ARBA" id="ARBA00022912"/>
    </source>
</evidence>
<dbReference type="InterPro" id="IPR031675">
    <property type="entry name" value="STPPase_N"/>
</dbReference>
<reference evidence="11" key="2">
    <citation type="submission" date="2015-03" db="UniProtKB">
        <authorList>
            <consortium name="EnsemblPlants"/>
        </authorList>
    </citation>
    <scope>IDENTIFICATION</scope>
</reference>
<accession>A0A0D3GD74</accession>
<evidence type="ECO:0000256" key="8">
    <source>
        <dbReference type="ARBA" id="ARBA00048336"/>
    </source>
</evidence>
<name>A0A0D3GD74_9ORYZ</name>
<feature type="domain" description="Serine/threonine specific protein phosphatases" evidence="10">
    <location>
        <begin position="135"/>
        <end position="140"/>
    </location>
</feature>
<dbReference type="EnsemblPlants" id="OBART06G04300.1">
    <property type="protein sequence ID" value="OBART06G04300.1"/>
    <property type="gene ID" value="OBART06G04300"/>
</dbReference>
<dbReference type="SMART" id="SM00156">
    <property type="entry name" value="PP2Ac"/>
    <property type="match status" value="1"/>
</dbReference>
<dbReference type="STRING" id="65489.A0A0D3GD74"/>
<keyword evidence="3" id="KW-0479">Metal-binding</keyword>
<comment type="catalytic activity">
    <reaction evidence="8 9">
        <text>O-phospho-L-threonyl-[protein] + H2O = L-threonyl-[protein] + phosphate</text>
        <dbReference type="Rhea" id="RHEA:47004"/>
        <dbReference type="Rhea" id="RHEA-COMP:11060"/>
        <dbReference type="Rhea" id="RHEA-COMP:11605"/>
        <dbReference type="ChEBI" id="CHEBI:15377"/>
        <dbReference type="ChEBI" id="CHEBI:30013"/>
        <dbReference type="ChEBI" id="CHEBI:43474"/>
        <dbReference type="ChEBI" id="CHEBI:61977"/>
        <dbReference type="EC" id="3.1.3.16"/>
    </reaction>
</comment>
<keyword evidence="12" id="KW-1185">Reference proteome</keyword>
<dbReference type="EC" id="3.1.3.16" evidence="9"/>
<comment type="catalytic activity">
    <reaction evidence="7">
        <text>O-phospho-L-seryl-[protein] + H2O = L-seryl-[protein] + phosphate</text>
        <dbReference type="Rhea" id="RHEA:20629"/>
        <dbReference type="Rhea" id="RHEA-COMP:9863"/>
        <dbReference type="Rhea" id="RHEA-COMP:11604"/>
        <dbReference type="ChEBI" id="CHEBI:15377"/>
        <dbReference type="ChEBI" id="CHEBI:29999"/>
        <dbReference type="ChEBI" id="CHEBI:43474"/>
        <dbReference type="ChEBI" id="CHEBI:83421"/>
        <dbReference type="EC" id="3.1.3.16"/>
    </reaction>
</comment>
<evidence type="ECO:0000256" key="4">
    <source>
        <dbReference type="ARBA" id="ARBA00022801"/>
    </source>
</evidence>
<dbReference type="InterPro" id="IPR004843">
    <property type="entry name" value="Calcineurin-like_PHP"/>
</dbReference>
<dbReference type="PANTHER" id="PTHR11668:SF504">
    <property type="entry name" value="SERINE_THREONINE-PROTEIN PHOSPHATASE PP1 ISOZYME 6"/>
    <property type="match status" value="1"/>
</dbReference>
<dbReference type="PANTHER" id="PTHR11668">
    <property type="entry name" value="SERINE/THREONINE PROTEIN PHOSPHATASE"/>
    <property type="match status" value="1"/>
</dbReference>
<keyword evidence="5" id="KW-0904">Protein phosphatase</keyword>
<proteinExistence type="inferred from homology"/>
<dbReference type="PaxDb" id="65489-OBART06G04300.1"/>
<dbReference type="PROSITE" id="PS00125">
    <property type="entry name" value="SER_THR_PHOSPHATASE"/>
    <property type="match status" value="1"/>
</dbReference>
<reference evidence="11" key="1">
    <citation type="journal article" date="2009" name="Rice">
        <title>De Novo Next Generation Sequencing of Plant Genomes.</title>
        <authorList>
            <person name="Rounsley S."/>
            <person name="Marri P.R."/>
            <person name="Yu Y."/>
            <person name="He R."/>
            <person name="Sisneros N."/>
            <person name="Goicoechea J.L."/>
            <person name="Lee S.J."/>
            <person name="Angelova A."/>
            <person name="Kudrna D."/>
            <person name="Luo M."/>
            <person name="Affourtit J."/>
            <person name="Desany B."/>
            <person name="Knight J."/>
            <person name="Niazi F."/>
            <person name="Egholm M."/>
            <person name="Wing R.A."/>
        </authorList>
    </citation>
    <scope>NUCLEOTIDE SEQUENCE [LARGE SCALE GENOMIC DNA]</scope>
    <source>
        <strain evidence="11">cv. IRGC 105608</strain>
    </source>
</reference>
<evidence type="ECO:0000256" key="3">
    <source>
        <dbReference type="ARBA" id="ARBA00022723"/>
    </source>
</evidence>